<evidence type="ECO:0000256" key="20">
    <source>
        <dbReference type="SAM" id="MobiDB-lite"/>
    </source>
</evidence>
<organism evidence="25 26">
    <name type="scientific">Linum trigynum</name>
    <dbReference type="NCBI Taxonomy" id="586398"/>
    <lineage>
        <taxon>Eukaryota</taxon>
        <taxon>Viridiplantae</taxon>
        <taxon>Streptophyta</taxon>
        <taxon>Embryophyta</taxon>
        <taxon>Tracheophyta</taxon>
        <taxon>Spermatophyta</taxon>
        <taxon>Magnoliopsida</taxon>
        <taxon>eudicotyledons</taxon>
        <taxon>Gunneridae</taxon>
        <taxon>Pentapetalae</taxon>
        <taxon>rosids</taxon>
        <taxon>fabids</taxon>
        <taxon>Malpighiales</taxon>
        <taxon>Linaceae</taxon>
        <taxon>Linum</taxon>
    </lineage>
</organism>
<evidence type="ECO:0000259" key="22">
    <source>
        <dbReference type="PROSITE" id="PS50011"/>
    </source>
</evidence>
<feature type="compositionally biased region" description="Polar residues" evidence="20">
    <location>
        <begin position="799"/>
        <end position="817"/>
    </location>
</feature>
<dbReference type="Proteomes" id="UP001497516">
    <property type="component" value="Chromosome 1"/>
</dbReference>
<proteinExistence type="predicted"/>
<dbReference type="GO" id="GO:0048544">
    <property type="term" value="P:recognition of pollen"/>
    <property type="evidence" value="ECO:0007669"/>
    <property type="project" value="InterPro"/>
</dbReference>
<dbReference type="PROSITE" id="PS50011">
    <property type="entry name" value="PROTEIN_KINASE_DOM"/>
    <property type="match status" value="2"/>
</dbReference>
<evidence type="ECO:0000256" key="5">
    <source>
        <dbReference type="ARBA" id="ARBA00022536"/>
    </source>
</evidence>
<feature type="region of interest" description="Disordered" evidence="20">
    <location>
        <begin position="1572"/>
        <end position="1610"/>
    </location>
</feature>
<evidence type="ECO:0000256" key="2">
    <source>
        <dbReference type="ARBA" id="ARBA00012513"/>
    </source>
</evidence>
<keyword evidence="14 21" id="KW-0472">Membrane</keyword>
<dbReference type="InterPro" id="IPR001480">
    <property type="entry name" value="Bulb-type_lectin_dom"/>
</dbReference>
<dbReference type="EMBL" id="OZ034813">
    <property type="protein sequence ID" value="CAL1352746.1"/>
    <property type="molecule type" value="Genomic_DNA"/>
</dbReference>
<dbReference type="SUPFAM" id="SSF56112">
    <property type="entry name" value="Protein kinase-like (PK-like)"/>
    <property type="match status" value="2"/>
</dbReference>
<evidence type="ECO:0000256" key="15">
    <source>
        <dbReference type="ARBA" id="ARBA00023157"/>
    </source>
</evidence>
<keyword evidence="16" id="KW-0675">Receptor</keyword>
<feature type="region of interest" description="Disordered" evidence="20">
    <location>
        <begin position="797"/>
        <end position="817"/>
    </location>
</feature>
<dbReference type="InterPro" id="IPR021820">
    <property type="entry name" value="S-locus_recpt_kinase_C"/>
</dbReference>
<feature type="transmembrane region" description="Helical" evidence="21">
    <location>
        <begin position="1229"/>
        <end position="1252"/>
    </location>
</feature>
<name>A0AAV2CA27_9ROSI</name>
<dbReference type="GO" id="GO:0030246">
    <property type="term" value="F:carbohydrate binding"/>
    <property type="evidence" value="ECO:0007669"/>
    <property type="project" value="UniProtKB-KW"/>
</dbReference>
<keyword evidence="5" id="KW-0245">EGF-like domain</keyword>
<evidence type="ECO:0000256" key="16">
    <source>
        <dbReference type="ARBA" id="ARBA00023170"/>
    </source>
</evidence>
<dbReference type="GO" id="GO:0005524">
    <property type="term" value="F:ATP binding"/>
    <property type="evidence" value="ECO:0007669"/>
    <property type="project" value="UniProtKB-KW"/>
</dbReference>
<keyword evidence="10" id="KW-0547">Nucleotide-binding</keyword>
<keyword evidence="8" id="KW-0732">Signal</keyword>
<dbReference type="FunFam" id="1.10.510.10:FF:000060">
    <property type="entry name" value="G-type lectin S-receptor-like serine/threonine-protein kinase"/>
    <property type="match status" value="2"/>
</dbReference>
<comment type="subcellular location">
    <subcellularLocation>
        <location evidence="1">Cell membrane</location>
        <topology evidence="1">Single-pass type I membrane protein</topology>
    </subcellularLocation>
</comment>
<evidence type="ECO:0000313" key="25">
    <source>
        <dbReference type="EMBL" id="CAL1352746.1"/>
    </source>
</evidence>
<dbReference type="GO" id="GO:0004674">
    <property type="term" value="F:protein serine/threonine kinase activity"/>
    <property type="evidence" value="ECO:0007669"/>
    <property type="project" value="UniProtKB-KW"/>
</dbReference>
<dbReference type="PROSITE" id="PS50927">
    <property type="entry name" value="BULB_LECTIN"/>
    <property type="match status" value="2"/>
</dbReference>
<feature type="domain" description="Apple" evidence="24">
    <location>
        <begin position="333"/>
        <end position="414"/>
    </location>
</feature>
<dbReference type="EC" id="2.7.11.1" evidence="2"/>
<keyword evidence="11" id="KW-0418">Kinase</keyword>
<dbReference type="InterPro" id="IPR000858">
    <property type="entry name" value="S_locus_glycoprot_dom"/>
</dbReference>
<feature type="domain" description="Protein kinase" evidence="22">
    <location>
        <begin position="483"/>
        <end position="765"/>
    </location>
</feature>
<evidence type="ECO:0000256" key="11">
    <source>
        <dbReference type="ARBA" id="ARBA00022777"/>
    </source>
</evidence>
<dbReference type="FunFam" id="2.90.10.10:FF:000005">
    <property type="entry name" value="G-type lectin S-receptor-like serine/threonine-protein kinase"/>
    <property type="match status" value="1"/>
</dbReference>
<evidence type="ECO:0000256" key="12">
    <source>
        <dbReference type="ARBA" id="ARBA00022840"/>
    </source>
</evidence>
<feature type="domain" description="Protein kinase" evidence="22">
    <location>
        <begin position="1291"/>
        <end position="1573"/>
    </location>
</feature>
<dbReference type="Gene3D" id="1.10.510.10">
    <property type="entry name" value="Transferase(Phosphotransferase) domain 1"/>
    <property type="match status" value="2"/>
</dbReference>
<evidence type="ECO:0000256" key="14">
    <source>
        <dbReference type="ARBA" id="ARBA00023136"/>
    </source>
</evidence>
<dbReference type="PROSITE" id="PS00108">
    <property type="entry name" value="PROTEIN_KINASE_ST"/>
    <property type="match status" value="2"/>
</dbReference>
<dbReference type="InterPro" id="IPR036426">
    <property type="entry name" value="Bulb-type_lectin_dom_sf"/>
</dbReference>
<dbReference type="FunFam" id="2.90.10.10:FF:000001">
    <property type="entry name" value="G-type lectin S-receptor-like serine/threonine-protein kinase"/>
    <property type="match status" value="1"/>
</dbReference>
<evidence type="ECO:0000256" key="7">
    <source>
        <dbReference type="ARBA" id="ARBA00022692"/>
    </source>
</evidence>
<evidence type="ECO:0000256" key="6">
    <source>
        <dbReference type="ARBA" id="ARBA00022679"/>
    </source>
</evidence>
<dbReference type="PANTHER" id="PTHR27002">
    <property type="entry name" value="RECEPTOR-LIKE SERINE/THREONINE-PROTEIN KINASE SD1-8"/>
    <property type="match status" value="1"/>
</dbReference>
<evidence type="ECO:0000256" key="18">
    <source>
        <dbReference type="ARBA" id="ARBA00047899"/>
    </source>
</evidence>
<dbReference type="Pfam" id="PF08276">
    <property type="entry name" value="PAN_2"/>
    <property type="match status" value="2"/>
</dbReference>
<dbReference type="CDD" id="cd14066">
    <property type="entry name" value="STKc_IRAK"/>
    <property type="match status" value="2"/>
</dbReference>
<accession>A0AAV2CA27</accession>
<dbReference type="SMART" id="SM00108">
    <property type="entry name" value="B_lectin"/>
    <property type="match status" value="2"/>
</dbReference>
<reference evidence="25 26" key="1">
    <citation type="submission" date="2024-04" db="EMBL/GenBank/DDBJ databases">
        <authorList>
            <person name="Fracassetti M."/>
        </authorList>
    </citation>
    <scope>NUCLEOTIDE SEQUENCE [LARGE SCALE GENOMIC DNA]</scope>
</reference>
<keyword evidence="3" id="KW-1003">Cell membrane</keyword>
<sequence>MLLTFSSTAQQRQDTLTLGQSLTDGQSLVSAGDSFRLGFFRPENSTSRYLGIWYGYRVPTQTIVWVANRGSPISDTRGFLNLTEEGILVLSDGSRDNFPVWSTNVTRRVTTVVVAQLLESGNLVVRDPDDEDPDNFFWQSFDHITDTLLPGMKFGRNLTSGLNRMMTSWRSLEDPGEGDFSVLVEMQGYPQAVVRRGPTIQARIGSWNGLRYTGAPTLNPSPTFWFEYEYDEGEEIYFRFRVPNSTVMSRYAISPSGSFQLWMWSRRADNWIVLYSAQGDRCDNYGLCGTYSNCYTYLVPACQCLTGFRPRSPSDWDRSDWEGGCARRTALACNSTDGFIRHVGVKLPNTAKTVWDRTMGLEECRRLCLGNCSCSGYSSLDIRNGESGCLMWFDDLIDIRELSDGGQDLYVRVAGSEIVGRSNKKRKTVIVIASVISTITFLAMMVIALYVRQRKLKKKGIRNEEMELPIFNLSTVVMATNDFSNDNKLGEGGFGPVYKGKLPEGQEIAVKRLSKSSGQGLNEFMNEVILFSKLQHRNLVRLLGCCIHEDEKMLIYEYMPNKSLDFFIFDETQKKLLNWQNRTIIIDGIARGLLYLHQDSRLRIIHRDMKASNILLDNEMRPKISDFGLAKSFGGDQTEGETKKVVGTFGYMSPEYAVDGLFSVKSDVFSFGVMVLEIVSGSKNRGFYHPDHDLNLLGHAWTLWNEGVALVLVDESMKESCNQSEVLRCIHVALLCVQQKPDDRPNMSAVVLMLGSENPLPRPNLPGFYLRRNPPEAADPMCSPNSNNQMSLTVLDPRTAQQQQQRDTLAPGQSLTDGQSIVSSGGSFQLGFFRPENTSSRYLGIWYGVDRVSIQTIVWVANRGSPISDTRGFLNFTREGVLVLSDGGRSNLAVWSSNVTRRVPPATGVVAQLLDSGNLVVRDANDENPDNFLWQSFDYLTNTLLPGMKLGRNLRSGLDRNLMSWRSVEDPGEGEFWVGVEMQGYPQVLVRRGSTIQARIGSWNGLRFTGAPTLNSSPTFSFEYEYNEGEEIYFRFHVPNSTVVSRYVVSPTGLFQLWMWSRRSNDWIVIYSAQGDRCDNYGLCGTYSSCYTYMVPACQCLTGFDPRNPSDWEQSDWEGGCVRRTSLACNSSDGFIRHSNAKLPNTAMAFWNRTMGLDECRRLCLGNCSCTGYSSLDIRNGGSGCLMWFDDLIDIRELSDGGQDLYVRVAGSEIGVVQEQGSSKNRRKMIIVVASVVSSVSLLAILVIVLCARERKLKKKDMHKMSQKEHNEEMDLPTFSLSTIVKATNDFAIDNKLGEGGFGPVYMGKLPEGQEIAVKRLSKSSGQGISEFKNEVILFSKLQHRNLVRLLGCCIPGDEKMLIYEYMSNKSLDFFIFDEKQRKLLNWQKRAIIIDGIARGLLYLHQDSRLRIIHRDLKASNILLDSEMQPKISDFGLARTFGRDQTECETNKVVGTFGYMSPEYAVDGLFSVKSDVFSFGVLVLEIVSGKRNRGFAHTDHDLNLLGHAWTLWNEGAAMQLIDDSMKESCNQSEVLRCIHVALLCVQQKPDDRPNMSVVVLMLGSENTLPQPNLPGFYLRRNPPEAESSSSNNNNDSYSANQVSLTVMEPR</sequence>
<evidence type="ECO:0000259" key="24">
    <source>
        <dbReference type="PROSITE" id="PS50948"/>
    </source>
</evidence>
<dbReference type="Gene3D" id="3.50.4.10">
    <property type="entry name" value="Hepatocyte Growth Factor"/>
    <property type="match status" value="2"/>
</dbReference>
<dbReference type="InterPro" id="IPR011009">
    <property type="entry name" value="Kinase-like_dom_sf"/>
</dbReference>
<feature type="domain" description="Bulb-type lectin" evidence="23">
    <location>
        <begin position="13"/>
        <end position="138"/>
    </location>
</feature>
<protein>
    <recommendedName>
        <fullName evidence="2">non-specific serine/threonine protein kinase</fullName>
        <ecNumber evidence="2">2.7.11.1</ecNumber>
    </recommendedName>
</protein>
<evidence type="ECO:0000256" key="19">
    <source>
        <dbReference type="ARBA" id="ARBA00048679"/>
    </source>
</evidence>
<keyword evidence="26" id="KW-1185">Reference proteome</keyword>
<dbReference type="SMART" id="SM00473">
    <property type="entry name" value="PAN_AP"/>
    <property type="match status" value="2"/>
</dbReference>
<evidence type="ECO:0000256" key="4">
    <source>
        <dbReference type="ARBA" id="ARBA00022527"/>
    </source>
</evidence>
<evidence type="ECO:0000256" key="10">
    <source>
        <dbReference type="ARBA" id="ARBA00022741"/>
    </source>
</evidence>
<gene>
    <name evidence="25" type="ORF">LTRI10_LOCUS691</name>
</gene>
<dbReference type="Gene3D" id="3.30.200.20">
    <property type="entry name" value="Phosphorylase Kinase, domain 1"/>
    <property type="match status" value="2"/>
</dbReference>
<dbReference type="CDD" id="cd01098">
    <property type="entry name" value="PAN_AP_plant"/>
    <property type="match status" value="2"/>
</dbReference>
<evidence type="ECO:0000256" key="8">
    <source>
        <dbReference type="ARBA" id="ARBA00022729"/>
    </source>
</evidence>
<evidence type="ECO:0000313" key="26">
    <source>
        <dbReference type="Proteomes" id="UP001497516"/>
    </source>
</evidence>
<keyword evidence="15" id="KW-1015">Disulfide bond</keyword>
<evidence type="ECO:0000259" key="23">
    <source>
        <dbReference type="PROSITE" id="PS50927"/>
    </source>
</evidence>
<dbReference type="SMART" id="SM00220">
    <property type="entry name" value="S_TKc"/>
    <property type="match status" value="2"/>
</dbReference>
<dbReference type="Gene3D" id="2.90.10.10">
    <property type="entry name" value="Bulb-type lectin domain"/>
    <property type="match status" value="2"/>
</dbReference>
<evidence type="ECO:0000256" key="3">
    <source>
        <dbReference type="ARBA" id="ARBA00022475"/>
    </source>
</evidence>
<evidence type="ECO:0000256" key="21">
    <source>
        <dbReference type="SAM" id="Phobius"/>
    </source>
</evidence>
<dbReference type="CDD" id="cd00028">
    <property type="entry name" value="B_lectin"/>
    <property type="match status" value="2"/>
</dbReference>
<keyword evidence="4" id="KW-0723">Serine/threonine-protein kinase</keyword>
<evidence type="ECO:0000256" key="17">
    <source>
        <dbReference type="ARBA" id="ARBA00023180"/>
    </source>
</evidence>
<keyword evidence="17" id="KW-0325">Glycoprotein</keyword>
<keyword evidence="7 21" id="KW-0812">Transmembrane</keyword>
<dbReference type="PROSITE" id="PS50948">
    <property type="entry name" value="PAN"/>
    <property type="match status" value="2"/>
</dbReference>
<feature type="domain" description="Bulb-type lectin" evidence="23">
    <location>
        <begin position="806"/>
        <end position="934"/>
    </location>
</feature>
<dbReference type="Pfam" id="PF07714">
    <property type="entry name" value="PK_Tyr_Ser-Thr"/>
    <property type="match status" value="2"/>
</dbReference>
<keyword evidence="12" id="KW-0067">ATP-binding</keyword>
<feature type="compositionally biased region" description="Low complexity" evidence="20">
    <location>
        <begin position="1584"/>
        <end position="1600"/>
    </location>
</feature>
<dbReference type="InterPro" id="IPR003609">
    <property type="entry name" value="Pan_app"/>
</dbReference>
<dbReference type="Pfam" id="PF00954">
    <property type="entry name" value="S_locus_glycop"/>
    <property type="match status" value="2"/>
</dbReference>
<dbReference type="SUPFAM" id="SSF51110">
    <property type="entry name" value="alpha-D-mannose-specific plant lectins"/>
    <property type="match status" value="2"/>
</dbReference>
<keyword evidence="6" id="KW-0808">Transferase</keyword>
<dbReference type="Pfam" id="PF11883">
    <property type="entry name" value="DUF3403"/>
    <property type="match status" value="1"/>
</dbReference>
<dbReference type="InterPro" id="IPR000719">
    <property type="entry name" value="Prot_kinase_dom"/>
</dbReference>
<evidence type="ECO:0000256" key="9">
    <source>
        <dbReference type="ARBA" id="ARBA00022734"/>
    </source>
</evidence>
<feature type="transmembrane region" description="Helical" evidence="21">
    <location>
        <begin position="429"/>
        <end position="451"/>
    </location>
</feature>
<dbReference type="InterPro" id="IPR008271">
    <property type="entry name" value="Ser/Thr_kinase_AS"/>
</dbReference>
<keyword evidence="9" id="KW-0430">Lectin</keyword>
<keyword evidence="13 21" id="KW-1133">Transmembrane helix</keyword>
<comment type="catalytic activity">
    <reaction evidence="18">
        <text>L-threonyl-[protein] + ATP = O-phospho-L-threonyl-[protein] + ADP + H(+)</text>
        <dbReference type="Rhea" id="RHEA:46608"/>
        <dbReference type="Rhea" id="RHEA-COMP:11060"/>
        <dbReference type="Rhea" id="RHEA-COMP:11605"/>
        <dbReference type="ChEBI" id="CHEBI:15378"/>
        <dbReference type="ChEBI" id="CHEBI:30013"/>
        <dbReference type="ChEBI" id="CHEBI:30616"/>
        <dbReference type="ChEBI" id="CHEBI:61977"/>
        <dbReference type="ChEBI" id="CHEBI:456216"/>
        <dbReference type="EC" id="2.7.11.1"/>
    </reaction>
</comment>
<dbReference type="FunFam" id="3.30.200.20:FF:000330">
    <property type="entry name" value="G-type lectin S-receptor-like serine/threonine-protein kinase At4g03230"/>
    <property type="match status" value="2"/>
</dbReference>
<dbReference type="PANTHER" id="PTHR27002:SF851">
    <property type="entry name" value="G-TYPE LECTIN S-RECEPTOR-LIKE SERINE_THREONINE-PROTEIN KINASE SD1-1"/>
    <property type="match status" value="1"/>
</dbReference>
<dbReference type="GO" id="GO:0005886">
    <property type="term" value="C:plasma membrane"/>
    <property type="evidence" value="ECO:0007669"/>
    <property type="project" value="UniProtKB-SubCell"/>
</dbReference>
<comment type="catalytic activity">
    <reaction evidence="19">
        <text>L-seryl-[protein] + ATP = O-phospho-L-seryl-[protein] + ADP + H(+)</text>
        <dbReference type="Rhea" id="RHEA:17989"/>
        <dbReference type="Rhea" id="RHEA-COMP:9863"/>
        <dbReference type="Rhea" id="RHEA-COMP:11604"/>
        <dbReference type="ChEBI" id="CHEBI:15378"/>
        <dbReference type="ChEBI" id="CHEBI:29999"/>
        <dbReference type="ChEBI" id="CHEBI:30616"/>
        <dbReference type="ChEBI" id="CHEBI:83421"/>
        <dbReference type="ChEBI" id="CHEBI:456216"/>
        <dbReference type="EC" id="2.7.11.1"/>
    </reaction>
</comment>
<evidence type="ECO:0000256" key="1">
    <source>
        <dbReference type="ARBA" id="ARBA00004251"/>
    </source>
</evidence>
<dbReference type="InterPro" id="IPR001245">
    <property type="entry name" value="Ser-Thr/Tyr_kinase_cat_dom"/>
</dbReference>
<feature type="domain" description="Apple" evidence="24">
    <location>
        <begin position="1129"/>
        <end position="1210"/>
    </location>
</feature>
<evidence type="ECO:0000256" key="13">
    <source>
        <dbReference type="ARBA" id="ARBA00022989"/>
    </source>
</evidence>
<dbReference type="Pfam" id="PF01453">
    <property type="entry name" value="B_lectin"/>
    <property type="match status" value="2"/>
</dbReference>